<dbReference type="Gene3D" id="3.40.50.300">
    <property type="entry name" value="P-loop containing nucleotide triphosphate hydrolases"/>
    <property type="match status" value="1"/>
</dbReference>
<protein>
    <submittedName>
        <fullName evidence="3">Type II/IV secretion system ATPase subunit</fullName>
    </submittedName>
</protein>
<dbReference type="InterPro" id="IPR027417">
    <property type="entry name" value="P-loop_NTPase"/>
</dbReference>
<dbReference type="PANTHER" id="PTHR30486">
    <property type="entry name" value="TWITCHING MOTILITY PROTEIN PILT"/>
    <property type="match status" value="1"/>
</dbReference>
<accession>A0A8J7YLT1</accession>
<evidence type="ECO:0000313" key="4">
    <source>
        <dbReference type="Proteomes" id="UP000716004"/>
    </source>
</evidence>
<dbReference type="Gene3D" id="3.30.450.380">
    <property type="match status" value="1"/>
</dbReference>
<dbReference type="Pfam" id="PF00437">
    <property type="entry name" value="T2SSE"/>
    <property type="match status" value="1"/>
</dbReference>
<reference evidence="3" key="1">
    <citation type="submission" date="2021-04" db="EMBL/GenBank/DDBJ databases">
        <title>Genomic insights into ecological role and evolution of a novel Thermoplasmata order Candidatus Sysuiplasmatales.</title>
        <authorList>
            <person name="Yuan Y."/>
        </authorList>
    </citation>
    <scope>NUCLEOTIDE SEQUENCE</scope>
    <source>
        <strain evidence="3">YP2-bin.285</strain>
    </source>
</reference>
<dbReference type="AlphaFoldDB" id="A0A8J7YLT1"/>
<dbReference type="InterPro" id="IPR050921">
    <property type="entry name" value="T4SS_GSP_E_ATPase"/>
</dbReference>
<dbReference type="CDD" id="cd01130">
    <property type="entry name" value="VirB11-like_ATPase"/>
    <property type="match status" value="1"/>
</dbReference>
<dbReference type="EMBL" id="JAGVSJ010000031">
    <property type="protein sequence ID" value="MBX8632509.1"/>
    <property type="molecule type" value="Genomic_DNA"/>
</dbReference>
<gene>
    <name evidence="3" type="ORF">J9259_08370</name>
</gene>
<proteinExistence type="inferred from homology"/>
<feature type="domain" description="Bacterial type II secretion system protein E" evidence="2">
    <location>
        <begin position="264"/>
        <end position="458"/>
    </location>
</feature>
<evidence type="ECO:0000256" key="1">
    <source>
        <dbReference type="ARBA" id="ARBA00006611"/>
    </source>
</evidence>
<name>A0A8J7YLT1_9ARCH</name>
<dbReference type="GO" id="GO:0016887">
    <property type="term" value="F:ATP hydrolysis activity"/>
    <property type="evidence" value="ECO:0007669"/>
    <property type="project" value="InterPro"/>
</dbReference>
<dbReference type="Proteomes" id="UP000716004">
    <property type="component" value="Unassembled WGS sequence"/>
</dbReference>
<dbReference type="InterPro" id="IPR001482">
    <property type="entry name" value="T2SS/T4SS_dom"/>
</dbReference>
<comment type="caution">
    <text evidence="3">The sequence shown here is derived from an EMBL/GenBank/DDBJ whole genome shotgun (WGS) entry which is preliminary data.</text>
</comment>
<organism evidence="3 4">
    <name type="scientific">Candidatus Sysuiplasma superficiale</name>
    <dbReference type="NCBI Taxonomy" id="2823368"/>
    <lineage>
        <taxon>Archaea</taxon>
        <taxon>Methanobacteriati</taxon>
        <taxon>Thermoplasmatota</taxon>
        <taxon>Thermoplasmata</taxon>
        <taxon>Candidatus Sysuiplasmatales</taxon>
        <taxon>Candidatus Sysuiplasmataceae</taxon>
        <taxon>Candidatus Sysuiplasma</taxon>
    </lineage>
</organism>
<comment type="similarity">
    <text evidence="1">Belongs to the GSP E family.</text>
</comment>
<evidence type="ECO:0000313" key="3">
    <source>
        <dbReference type="EMBL" id="MBX8632509.1"/>
    </source>
</evidence>
<evidence type="ECO:0000259" key="2">
    <source>
        <dbReference type="Pfam" id="PF00437"/>
    </source>
</evidence>
<sequence length="576" mass="65920">MATSAETVQDTETQRRSIPSLISEGYKRFLSKRGNKRVKIKMPKDEVERKMEWAEGKGSPYTTIPPLLKPTMEVVEIYPVRKMYSYIRVTYDTETNEYLLEAIEPQLTEAEKKLLTLLKNSLQRTLDYEYRQLSQMDRREYLKRSIESFLSTRGLEITPVTKDKLAYYIIRDFIGYGPIDIFINDVNGEDVSCDGVGVPIFVFHKKYESVKTNVLFEDEEQLNSFVVFLGQKCGKQISVSSPILDGTTAEGHRLQATYAREVTSRGSSFTFRLFKEKPFTPVDMINFGTASPEMIAYLWMSVEAGESAMIIGGTGNGKTSTLNAMSLFIPPSAKIVTMEDTREINLPHENWIPGSTRTGVGEKNAEGKAPGEIDMFDLVRAALRQRPNYIIVGEVRGKEAYTMFQAMATGHTTYATMHADSVKLMINRLENPPINIPRILLTALRTVIVQQQVRVGKENARRIRNIVELIGFEPGTNEIITNVVFEWDQVHDKFNFKGHSALFDKLMDLKNWTHEELSDEFNRRIDVVRYMVLKNMNNHMEIWSLINRYYRDQEGTANEVRAALKRTGKEEDVIVV</sequence>
<dbReference type="SUPFAM" id="SSF52540">
    <property type="entry name" value="P-loop containing nucleoside triphosphate hydrolases"/>
    <property type="match status" value="1"/>
</dbReference>
<dbReference type="PANTHER" id="PTHR30486:SF6">
    <property type="entry name" value="TYPE IV PILUS RETRACTATION ATPASE PILT"/>
    <property type="match status" value="1"/>
</dbReference>